<evidence type="ECO:0000259" key="2">
    <source>
        <dbReference type="Pfam" id="PF01757"/>
    </source>
</evidence>
<dbReference type="PANTHER" id="PTHR23028">
    <property type="entry name" value="ACETYLTRANSFERASE"/>
    <property type="match status" value="1"/>
</dbReference>
<feature type="domain" description="Acyltransferase 3" evidence="2">
    <location>
        <begin position="12"/>
        <end position="317"/>
    </location>
</feature>
<name>A0A2U8VR28_9HYPH</name>
<keyword evidence="4" id="KW-1185">Reference proteome</keyword>
<evidence type="ECO:0000313" key="3">
    <source>
        <dbReference type="EMBL" id="AWN36137.1"/>
    </source>
</evidence>
<dbReference type="KEGG" id="meti:DK427_10700"/>
<gene>
    <name evidence="3" type="ORF">DK427_10700</name>
</gene>
<reference evidence="3 4" key="1">
    <citation type="submission" date="2018-05" db="EMBL/GenBank/DDBJ databases">
        <title>Complete Genome Sequence of Methylobacterium sp. 17Sr1-43.</title>
        <authorList>
            <person name="Srinivasan S."/>
        </authorList>
    </citation>
    <scope>NUCLEOTIDE SEQUENCE [LARGE SCALE GENOMIC DNA]</scope>
    <source>
        <strain evidence="3 4">17Sr1-43</strain>
    </source>
</reference>
<feature type="transmembrane region" description="Helical" evidence="1">
    <location>
        <begin position="267"/>
        <end position="289"/>
    </location>
</feature>
<dbReference type="EMBL" id="CP029551">
    <property type="protein sequence ID" value="AWN36137.1"/>
    <property type="molecule type" value="Genomic_DNA"/>
</dbReference>
<feature type="transmembrane region" description="Helical" evidence="1">
    <location>
        <begin position="236"/>
        <end position="255"/>
    </location>
</feature>
<feature type="transmembrane region" description="Helical" evidence="1">
    <location>
        <begin position="187"/>
        <end position="206"/>
    </location>
</feature>
<dbReference type="AlphaFoldDB" id="A0A2U8VR28"/>
<feature type="transmembrane region" description="Helical" evidence="1">
    <location>
        <begin position="136"/>
        <end position="154"/>
    </location>
</feature>
<dbReference type="Pfam" id="PF01757">
    <property type="entry name" value="Acyl_transf_3"/>
    <property type="match status" value="1"/>
</dbReference>
<feature type="transmembrane region" description="Helical" evidence="1">
    <location>
        <begin position="87"/>
        <end position="106"/>
    </location>
</feature>
<accession>A0A2U8VR28</accession>
<dbReference type="GO" id="GO:0000271">
    <property type="term" value="P:polysaccharide biosynthetic process"/>
    <property type="evidence" value="ECO:0007669"/>
    <property type="project" value="TreeGrafter"/>
</dbReference>
<protein>
    <recommendedName>
        <fullName evidence="2">Acyltransferase 3 domain-containing protein</fullName>
    </recommendedName>
</protein>
<feature type="transmembrane region" description="Helical" evidence="1">
    <location>
        <begin position="301"/>
        <end position="321"/>
    </location>
</feature>
<keyword evidence="1" id="KW-0812">Transmembrane</keyword>
<feature type="transmembrane region" description="Helical" evidence="1">
    <location>
        <begin position="211"/>
        <end position="230"/>
    </location>
</feature>
<sequence length="350" mass="36538">MSLDPSPGARNGALDALRGLAALAVVLHHYGFGYADRVAPHNAAVPLFSAGHFGVELFFILSGFVITDTLERAASLRQFAVYRVARLYPAFLVCSGLTLAVLALGGPNPLAVSPLTALAGLTMLAPLAQIPPIDPSHWTLSFEVAFYALAGLCLRRDLETGCAVWLAAALLATAFLPAAVWQVLVLLYLPLALLFVIGALLSRLVAGRLSVLGRGTLLAALGLTSVGPFADHGNLGTPAYVALIAAFTAAVWAAATGRLAWLGRTPLVFLGAVSYPLYLVHQILGYAIIRDLEAHGWSAAVAIPAALLAAAALAALIRVGVEVPAQRAIRRAWARGWAPTARPARLGAET</sequence>
<dbReference type="RefSeq" id="WP_109951244.1">
    <property type="nucleotide sequence ID" value="NZ_CP029551.1"/>
</dbReference>
<keyword evidence="1" id="KW-1133">Transmembrane helix</keyword>
<dbReference type="GO" id="GO:0016747">
    <property type="term" value="F:acyltransferase activity, transferring groups other than amino-acyl groups"/>
    <property type="evidence" value="ECO:0007669"/>
    <property type="project" value="InterPro"/>
</dbReference>
<feature type="transmembrane region" description="Helical" evidence="1">
    <location>
        <begin position="43"/>
        <end position="66"/>
    </location>
</feature>
<dbReference type="PANTHER" id="PTHR23028:SF53">
    <property type="entry name" value="ACYL_TRANSF_3 DOMAIN-CONTAINING PROTEIN"/>
    <property type="match status" value="1"/>
</dbReference>
<keyword evidence="1" id="KW-0472">Membrane</keyword>
<evidence type="ECO:0000256" key="1">
    <source>
        <dbReference type="SAM" id="Phobius"/>
    </source>
</evidence>
<evidence type="ECO:0000313" key="4">
    <source>
        <dbReference type="Proteomes" id="UP000246058"/>
    </source>
</evidence>
<dbReference type="Proteomes" id="UP000246058">
    <property type="component" value="Chromosome"/>
</dbReference>
<dbReference type="InterPro" id="IPR050879">
    <property type="entry name" value="Acyltransferase_3"/>
</dbReference>
<dbReference type="GO" id="GO:0016020">
    <property type="term" value="C:membrane"/>
    <property type="evidence" value="ECO:0007669"/>
    <property type="project" value="TreeGrafter"/>
</dbReference>
<proteinExistence type="predicted"/>
<dbReference type="InterPro" id="IPR002656">
    <property type="entry name" value="Acyl_transf_3_dom"/>
</dbReference>
<organism evidence="3 4">
    <name type="scientific">Methylobacterium radiodurans</name>
    <dbReference type="NCBI Taxonomy" id="2202828"/>
    <lineage>
        <taxon>Bacteria</taxon>
        <taxon>Pseudomonadati</taxon>
        <taxon>Pseudomonadota</taxon>
        <taxon>Alphaproteobacteria</taxon>
        <taxon>Hyphomicrobiales</taxon>
        <taxon>Methylobacteriaceae</taxon>
        <taxon>Methylobacterium</taxon>
    </lineage>
</organism>
<dbReference type="OrthoDB" id="9807745at2"/>
<feature type="transmembrane region" description="Helical" evidence="1">
    <location>
        <begin position="161"/>
        <end position="181"/>
    </location>
</feature>